<dbReference type="PANTHER" id="PTHR34703:SF1">
    <property type="entry name" value="ANTIPORTER SUBUNIT MNHG2-RELATED"/>
    <property type="match status" value="1"/>
</dbReference>
<feature type="transmembrane region" description="Helical" evidence="6">
    <location>
        <begin position="41"/>
        <end position="60"/>
    </location>
</feature>
<name>A0A327ZYS6_9STAP</name>
<feature type="transmembrane region" description="Helical" evidence="6">
    <location>
        <begin position="6"/>
        <end position="29"/>
    </location>
</feature>
<evidence type="ECO:0000256" key="3">
    <source>
        <dbReference type="ARBA" id="ARBA00022449"/>
    </source>
</evidence>
<comment type="subcellular location">
    <subcellularLocation>
        <location evidence="1">Membrane</location>
        <topology evidence="1">Multi-pass membrane protein</topology>
    </subcellularLocation>
</comment>
<evidence type="ECO:0000256" key="6">
    <source>
        <dbReference type="SAM" id="Phobius"/>
    </source>
</evidence>
<organism evidence="7 8">
    <name type="scientific">Macrococcus epidermidis</name>
    <dbReference type="NCBI Taxonomy" id="1902580"/>
    <lineage>
        <taxon>Bacteria</taxon>
        <taxon>Bacillati</taxon>
        <taxon>Bacillota</taxon>
        <taxon>Bacilli</taxon>
        <taxon>Bacillales</taxon>
        <taxon>Staphylococcaceae</taxon>
        <taxon>Macrococcus</taxon>
    </lineage>
</organism>
<dbReference type="NCBIfam" id="TIGR01300">
    <property type="entry name" value="CPA3_mnhG_phaG"/>
    <property type="match status" value="1"/>
</dbReference>
<dbReference type="NCBIfam" id="NF009314">
    <property type="entry name" value="PRK12674.1-2"/>
    <property type="match status" value="1"/>
</dbReference>
<dbReference type="RefSeq" id="WP_111714348.1">
    <property type="nucleotide sequence ID" value="NZ_CP073819.1"/>
</dbReference>
<keyword evidence="8" id="KW-1185">Reference proteome</keyword>
<gene>
    <name evidence="7" type="ORF">BHU61_01755</name>
</gene>
<keyword evidence="5 6" id="KW-1133">Transmembrane helix</keyword>
<keyword evidence="6" id="KW-0472">Membrane</keyword>
<reference evidence="7 8" key="1">
    <citation type="journal article" date="2018" name="Front. Microbiol.">
        <title>Description and Comparative Genomics of Macrococcus caseolyticus subsp. hominis subsp. nov., Macrococcus goetzii sp. nov., Macrococcus epidermidis sp. nov., and Macrococcus bohemicus sp. nov., Novel Macrococci From Human Clinical Material With Virulence Potential and Suspected Uptake of Foreign DNA by Natural Transformation.</title>
        <authorList>
            <person name="Maslanova I."/>
            <person name="Wertheimer Z."/>
            <person name="Sedlacek I."/>
            <person name="Svec P."/>
            <person name="Indrakova A."/>
            <person name="Kovarovic V."/>
            <person name="Schumann P."/>
            <person name="Sproer C."/>
            <person name="Kralova S."/>
            <person name="Sedo O."/>
            <person name="Kristofova L."/>
            <person name="Vrbovska V."/>
            <person name="Fuzik T."/>
            <person name="Petras P."/>
            <person name="Zdrahal Z."/>
            <person name="Ruzickova V."/>
            <person name="Doskar J."/>
            <person name="Pantucek R."/>
        </authorList>
    </citation>
    <scope>NUCLEOTIDE SEQUENCE [LARGE SCALE GENOMIC DNA]</scope>
    <source>
        <strain evidence="7 8">01/688</strain>
    </source>
</reference>
<dbReference type="InterPro" id="IPR005133">
    <property type="entry name" value="PhaG_MnhG_YufB"/>
</dbReference>
<evidence type="ECO:0000256" key="1">
    <source>
        <dbReference type="ARBA" id="ARBA00004141"/>
    </source>
</evidence>
<comment type="caution">
    <text evidence="7">The sequence shown here is derived from an EMBL/GenBank/DDBJ whole genome shotgun (WGS) entry which is preliminary data.</text>
</comment>
<keyword evidence="4 6" id="KW-0812">Transmembrane</keyword>
<dbReference type="Pfam" id="PF03334">
    <property type="entry name" value="PhaG_MnhG_YufB"/>
    <property type="match status" value="1"/>
</dbReference>
<evidence type="ECO:0000313" key="7">
    <source>
        <dbReference type="EMBL" id="RAK46198.1"/>
    </source>
</evidence>
<protein>
    <submittedName>
        <fullName evidence="7">Na+/H+ antiporter subunit G</fullName>
    </submittedName>
</protein>
<dbReference type="GO" id="GO:0005886">
    <property type="term" value="C:plasma membrane"/>
    <property type="evidence" value="ECO:0007669"/>
    <property type="project" value="UniProtKB-SubCell"/>
</dbReference>
<evidence type="ECO:0000256" key="2">
    <source>
        <dbReference type="ARBA" id="ARBA00008404"/>
    </source>
</evidence>
<accession>A0A327ZYS6</accession>
<dbReference type="GO" id="GO:0015385">
    <property type="term" value="F:sodium:proton antiporter activity"/>
    <property type="evidence" value="ECO:0007669"/>
    <property type="project" value="TreeGrafter"/>
</dbReference>
<dbReference type="PANTHER" id="PTHR34703">
    <property type="entry name" value="ANTIPORTER SUBUNIT MNHG2-RELATED"/>
    <property type="match status" value="1"/>
</dbReference>
<keyword evidence="3" id="KW-0813">Transport</keyword>
<dbReference type="EMBL" id="PZJH01000001">
    <property type="protein sequence ID" value="RAK46198.1"/>
    <property type="molecule type" value="Genomic_DNA"/>
</dbReference>
<dbReference type="AlphaFoldDB" id="A0A327ZYS6"/>
<feature type="transmembrane region" description="Helical" evidence="6">
    <location>
        <begin position="72"/>
        <end position="90"/>
    </location>
</feature>
<sequence>MIDTIVIVISMFFIIIGALLTVISAIGLIRLPDVYTRAHAASKSSTLGVMFMMFGVFLYFLGRDHHFEPTLILAILFIFSTGPIGAHLIMRSAYYSGTAYTNSTVRDDLKNAE</sequence>
<dbReference type="Proteomes" id="UP000249808">
    <property type="component" value="Unassembled WGS sequence"/>
</dbReference>
<proteinExistence type="inferred from homology"/>
<evidence type="ECO:0000256" key="5">
    <source>
        <dbReference type="ARBA" id="ARBA00022989"/>
    </source>
</evidence>
<dbReference type="GeneID" id="99097123"/>
<evidence type="ECO:0000256" key="4">
    <source>
        <dbReference type="ARBA" id="ARBA00022692"/>
    </source>
</evidence>
<keyword evidence="3" id="KW-0050">Antiport</keyword>
<comment type="similarity">
    <text evidence="2">Belongs to the CPA3 antiporters (TC 2.A.63) subunit G family.</text>
</comment>
<evidence type="ECO:0000313" key="8">
    <source>
        <dbReference type="Proteomes" id="UP000249808"/>
    </source>
</evidence>